<organism evidence="1 2">
    <name type="scientific">Chryseolinea lacunae</name>
    <dbReference type="NCBI Taxonomy" id="2801331"/>
    <lineage>
        <taxon>Bacteria</taxon>
        <taxon>Pseudomonadati</taxon>
        <taxon>Bacteroidota</taxon>
        <taxon>Cytophagia</taxon>
        <taxon>Cytophagales</taxon>
        <taxon>Fulvivirgaceae</taxon>
        <taxon>Chryseolinea</taxon>
    </lineage>
</organism>
<evidence type="ECO:0000313" key="2">
    <source>
        <dbReference type="Proteomes" id="UP000613030"/>
    </source>
</evidence>
<dbReference type="EMBL" id="JAERRB010000007">
    <property type="protein sequence ID" value="MBL0743580.1"/>
    <property type="molecule type" value="Genomic_DNA"/>
</dbReference>
<sequence length="82" mass="9616">MEAELKSTRRKLNNALEPIKVMMVHQKHKLLHDEWLVFVERTRFSVLNHPDEYFGTDLTTVPDLSMLVTKIFDDFLSENKGA</sequence>
<reference evidence="1 2" key="1">
    <citation type="submission" date="2021-01" db="EMBL/GenBank/DDBJ databases">
        <title>Chryseolinea sp. Jin1 Genome sequencing and assembly.</title>
        <authorList>
            <person name="Kim I."/>
        </authorList>
    </citation>
    <scope>NUCLEOTIDE SEQUENCE [LARGE SCALE GENOMIC DNA]</scope>
    <source>
        <strain evidence="1 2">Jin1</strain>
    </source>
</reference>
<dbReference type="RefSeq" id="WP_202012920.1">
    <property type="nucleotide sequence ID" value="NZ_JAERRB010000007.1"/>
</dbReference>
<protein>
    <submittedName>
        <fullName evidence="1">Uncharacterized protein</fullName>
    </submittedName>
</protein>
<accession>A0ABS1KVV6</accession>
<name>A0ABS1KVV6_9BACT</name>
<proteinExistence type="predicted"/>
<gene>
    <name evidence="1" type="ORF">JI741_20270</name>
</gene>
<keyword evidence="2" id="KW-1185">Reference proteome</keyword>
<dbReference type="Proteomes" id="UP000613030">
    <property type="component" value="Unassembled WGS sequence"/>
</dbReference>
<comment type="caution">
    <text evidence="1">The sequence shown here is derived from an EMBL/GenBank/DDBJ whole genome shotgun (WGS) entry which is preliminary data.</text>
</comment>
<evidence type="ECO:0000313" key="1">
    <source>
        <dbReference type="EMBL" id="MBL0743580.1"/>
    </source>
</evidence>